<name>A0ABN8MPL0_9CNID</name>
<evidence type="ECO:0000313" key="3">
    <source>
        <dbReference type="Proteomes" id="UP001159427"/>
    </source>
</evidence>
<comment type="caution">
    <text evidence="2">The sequence shown here is derived from an EMBL/GenBank/DDBJ whole genome shotgun (WGS) entry which is preliminary data.</text>
</comment>
<keyword evidence="3" id="KW-1185">Reference proteome</keyword>
<dbReference type="EMBL" id="CALNXI010000649">
    <property type="protein sequence ID" value="CAH3030673.1"/>
    <property type="molecule type" value="Genomic_DNA"/>
</dbReference>
<gene>
    <name evidence="2" type="ORF">PEVE_00038339</name>
</gene>
<protein>
    <submittedName>
        <fullName evidence="2">Uncharacterized protein</fullName>
    </submittedName>
</protein>
<feature type="compositionally biased region" description="Polar residues" evidence="1">
    <location>
        <begin position="56"/>
        <end position="65"/>
    </location>
</feature>
<accession>A0ABN8MPL0</accession>
<proteinExistence type="predicted"/>
<feature type="non-terminal residue" evidence="2">
    <location>
        <position position="73"/>
    </location>
</feature>
<evidence type="ECO:0000256" key="1">
    <source>
        <dbReference type="SAM" id="MobiDB-lite"/>
    </source>
</evidence>
<reference evidence="2 3" key="1">
    <citation type="submission" date="2022-05" db="EMBL/GenBank/DDBJ databases">
        <authorList>
            <consortium name="Genoscope - CEA"/>
            <person name="William W."/>
        </authorList>
    </citation>
    <scope>NUCLEOTIDE SEQUENCE [LARGE SCALE GENOMIC DNA]</scope>
</reference>
<feature type="non-terminal residue" evidence="2">
    <location>
        <position position="1"/>
    </location>
</feature>
<dbReference type="Proteomes" id="UP001159427">
    <property type="component" value="Unassembled WGS sequence"/>
</dbReference>
<sequence>QLFDRWCHSKKRCIHSDVRTFIDEQKAETLEDAARLADEFSLSHKVTFVDKPLRPSCTSSSQGPRSTPPRWPG</sequence>
<evidence type="ECO:0000313" key="2">
    <source>
        <dbReference type="EMBL" id="CAH3030673.1"/>
    </source>
</evidence>
<organism evidence="2 3">
    <name type="scientific">Porites evermanni</name>
    <dbReference type="NCBI Taxonomy" id="104178"/>
    <lineage>
        <taxon>Eukaryota</taxon>
        <taxon>Metazoa</taxon>
        <taxon>Cnidaria</taxon>
        <taxon>Anthozoa</taxon>
        <taxon>Hexacorallia</taxon>
        <taxon>Scleractinia</taxon>
        <taxon>Fungiina</taxon>
        <taxon>Poritidae</taxon>
        <taxon>Porites</taxon>
    </lineage>
</organism>
<feature type="region of interest" description="Disordered" evidence="1">
    <location>
        <begin position="52"/>
        <end position="73"/>
    </location>
</feature>